<reference evidence="1" key="2">
    <citation type="submission" date="2016-06" db="EMBL/GenBank/DDBJ databases">
        <title>The genome of a short-lived fish provides insights into sex chromosome evolution and the genetic control of aging.</title>
        <authorList>
            <person name="Reichwald K."/>
            <person name="Felder M."/>
            <person name="Petzold A."/>
            <person name="Koch P."/>
            <person name="Groth M."/>
            <person name="Platzer M."/>
        </authorList>
    </citation>
    <scope>NUCLEOTIDE SEQUENCE</scope>
    <source>
        <tissue evidence="1">Brain</tissue>
    </source>
</reference>
<feature type="non-terminal residue" evidence="1">
    <location>
        <position position="91"/>
    </location>
</feature>
<proteinExistence type="predicted"/>
<gene>
    <name evidence="1" type="primary">Nfu_g_1_008723</name>
</gene>
<dbReference type="EMBL" id="HAEE01012493">
    <property type="protein sequence ID" value="SBR32543.1"/>
    <property type="molecule type" value="Transcribed_RNA"/>
</dbReference>
<name>A0A1A8KJT5_NOTKU</name>
<feature type="non-terminal residue" evidence="1">
    <location>
        <position position="1"/>
    </location>
</feature>
<sequence>CCDAIITPDCIETMGLLLQVKPTITKLKYYKGTGAHWRHQPSFCLATVTTPTFLYSTTSSVGVGFPVHAAHSSHVGVQMFLWNQVKMAKTT</sequence>
<dbReference type="AlphaFoldDB" id="A0A1A8KJT5"/>
<accession>A0A1A8KJT5</accession>
<reference evidence="1" key="1">
    <citation type="submission" date="2016-05" db="EMBL/GenBank/DDBJ databases">
        <authorList>
            <person name="Lavstsen T."/>
            <person name="Jespersen J.S."/>
        </authorList>
    </citation>
    <scope>NUCLEOTIDE SEQUENCE</scope>
    <source>
        <tissue evidence="1">Brain</tissue>
    </source>
</reference>
<protein>
    <submittedName>
        <fullName evidence="1">Uncharacterized protein</fullName>
    </submittedName>
</protein>
<evidence type="ECO:0000313" key="1">
    <source>
        <dbReference type="EMBL" id="SBR32543.1"/>
    </source>
</evidence>
<organism evidence="1">
    <name type="scientific">Nothobranchius kuhntae</name>
    <name type="common">Beira killifish</name>
    <dbReference type="NCBI Taxonomy" id="321403"/>
    <lineage>
        <taxon>Eukaryota</taxon>
        <taxon>Metazoa</taxon>
        <taxon>Chordata</taxon>
        <taxon>Craniata</taxon>
        <taxon>Vertebrata</taxon>
        <taxon>Euteleostomi</taxon>
        <taxon>Actinopterygii</taxon>
        <taxon>Neopterygii</taxon>
        <taxon>Teleostei</taxon>
        <taxon>Neoteleostei</taxon>
        <taxon>Acanthomorphata</taxon>
        <taxon>Ovalentaria</taxon>
        <taxon>Atherinomorphae</taxon>
        <taxon>Cyprinodontiformes</taxon>
        <taxon>Nothobranchiidae</taxon>
        <taxon>Nothobranchius</taxon>
    </lineage>
</organism>